<name>A0A5B6WJ93_9ROSI</name>
<evidence type="ECO:0000313" key="1">
    <source>
        <dbReference type="EMBL" id="KAA3481981.1"/>
    </source>
</evidence>
<protein>
    <submittedName>
        <fullName evidence="1">Uncharacterized protein</fullName>
    </submittedName>
</protein>
<organism evidence="1 2">
    <name type="scientific">Gossypium australe</name>
    <dbReference type="NCBI Taxonomy" id="47621"/>
    <lineage>
        <taxon>Eukaryota</taxon>
        <taxon>Viridiplantae</taxon>
        <taxon>Streptophyta</taxon>
        <taxon>Embryophyta</taxon>
        <taxon>Tracheophyta</taxon>
        <taxon>Spermatophyta</taxon>
        <taxon>Magnoliopsida</taxon>
        <taxon>eudicotyledons</taxon>
        <taxon>Gunneridae</taxon>
        <taxon>Pentapetalae</taxon>
        <taxon>rosids</taxon>
        <taxon>malvids</taxon>
        <taxon>Malvales</taxon>
        <taxon>Malvaceae</taxon>
        <taxon>Malvoideae</taxon>
        <taxon>Gossypium</taxon>
    </lineage>
</organism>
<dbReference type="EMBL" id="SMMG02000003">
    <property type="protein sequence ID" value="KAA3481981.1"/>
    <property type="molecule type" value="Genomic_DNA"/>
</dbReference>
<reference evidence="2" key="1">
    <citation type="journal article" date="2019" name="Plant Biotechnol. J.">
        <title>Genome sequencing of the Australian wild diploid species Gossypium australe highlights disease resistance and delayed gland morphogenesis.</title>
        <authorList>
            <person name="Cai Y."/>
            <person name="Cai X."/>
            <person name="Wang Q."/>
            <person name="Wang P."/>
            <person name="Zhang Y."/>
            <person name="Cai C."/>
            <person name="Xu Y."/>
            <person name="Wang K."/>
            <person name="Zhou Z."/>
            <person name="Wang C."/>
            <person name="Geng S."/>
            <person name="Li B."/>
            <person name="Dong Q."/>
            <person name="Hou Y."/>
            <person name="Wang H."/>
            <person name="Ai P."/>
            <person name="Liu Z."/>
            <person name="Yi F."/>
            <person name="Sun M."/>
            <person name="An G."/>
            <person name="Cheng J."/>
            <person name="Zhang Y."/>
            <person name="Shi Q."/>
            <person name="Xie Y."/>
            <person name="Shi X."/>
            <person name="Chang Y."/>
            <person name="Huang F."/>
            <person name="Chen Y."/>
            <person name="Hong S."/>
            <person name="Mi L."/>
            <person name="Sun Q."/>
            <person name="Zhang L."/>
            <person name="Zhou B."/>
            <person name="Peng R."/>
            <person name="Zhang X."/>
            <person name="Liu F."/>
        </authorList>
    </citation>
    <scope>NUCLEOTIDE SEQUENCE [LARGE SCALE GENOMIC DNA]</scope>
    <source>
        <strain evidence="2">cv. PA1801</strain>
    </source>
</reference>
<gene>
    <name evidence="1" type="ORF">EPI10_022297</name>
</gene>
<keyword evidence="2" id="KW-1185">Reference proteome</keyword>
<comment type="caution">
    <text evidence="1">The sequence shown here is derived from an EMBL/GenBank/DDBJ whole genome shotgun (WGS) entry which is preliminary data.</text>
</comment>
<accession>A0A5B6WJ93</accession>
<dbReference type="AlphaFoldDB" id="A0A5B6WJ93"/>
<proteinExistence type="predicted"/>
<sequence>MNILYNFTLKLAVYYYGSNYNKFVHVNKQKVNRHHIFSDRDDYNPFSSRYIFKMTLIVVLNKTLLEEIIILRFPQTLGIFITTHWKYELP</sequence>
<dbReference type="Proteomes" id="UP000325315">
    <property type="component" value="Unassembled WGS sequence"/>
</dbReference>
<evidence type="ECO:0000313" key="2">
    <source>
        <dbReference type="Proteomes" id="UP000325315"/>
    </source>
</evidence>